<dbReference type="GO" id="GO:0046872">
    <property type="term" value="F:metal ion binding"/>
    <property type="evidence" value="ECO:0007669"/>
    <property type="project" value="UniProtKB-KW"/>
</dbReference>
<dbReference type="HOGENOM" id="CLU_079143_2_0_1"/>
<dbReference type="InterPro" id="IPR011057">
    <property type="entry name" value="Mss4-like_sf"/>
</dbReference>
<evidence type="ECO:0000256" key="5">
    <source>
        <dbReference type="SAM" id="MobiDB-lite"/>
    </source>
</evidence>
<dbReference type="Pfam" id="PF04828">
    <property type="entry name" value="GFA"/>
    <property type="match status" value="1"/>
</dbReference>
<evidence type="ECO:0000313" key="8">
    <source>
        <dbReference type="Proteomes" id="UP000001294"/>
    </source>
</evidence>
<dbReference type="Proteomes" id="UP000001294">
    <property type="component" value="Unassembled WGS sequence"/>
</dbReference>
<keyword evidence="8" id="KW-1185">Reference proteome</keyword>
<feature type="region of interest" description="Disordered" evidence="5">
    <location>
        <begin position="1"/>
        <end position="36"/>
    </location>
</feature>
<dbReference type="PANTHER" id="PTHR33337:SF40">
    <property type="entry name" value="CENP-V_GFA DOMAIN-CONTAINING PROTEIN-RELATED"/>
    <property type="match status" value="1"/>
</dbReference>
<dbReference type="AlphaFoldDB" id="B6QF74"/>
<reference evidence="8" key="1">
    <citation type="journal article" date="2015" name="Genome Announc.">
        <title>Genome sequence of the AIDS-associated pathogen Penicillium marneffei (ATCC18224) and its near taxonomic relative Talaromyces stipitatus (ATCC10500).</title>
        <authorList>
            <person name="Nierman W.C."/>
            <person name="Fedorova-Abrams N.D."/>
            <person name="Andrianopoulos A."/>
        </authorList>
    </citation>
    <scope>NUCLEOTIDE SEQUENCE [LARGE SCALE GENOMIC DNA]</scope>
    <source>
        <strain evidence="8">ATCC 18224 / CBS 334.59 / QM 7333</strain>
    </source>
</reference>
<accession>B6QF74</accession>
<dbReference type="VEuPathDB" id="FungiDB:PMAA_081200"/>
<dbReference type="EMBL" id="DS995901">
    <property type="protein sequence ID" value="EEA24109.1"/>
    <property type="molecule type" value="Genomic_DNA"/>
</dbReference>
<gene>
    <name evidence="7" type="ORF">PMAA_081200</name>
</gene>
<proteinExistence type="inferred from homology"/>
<dbReference type="SUPFAM" id="SSF51316">
    <property type="entry name" value="Mss4-like"/>
    <property type="match status" value="1"/>
</dbReference>
<evidence type="ECO:0000256" key="2">
    <source>
        <dbReference type="ARBA" id="ARBA00022723"/>
    </source>
</evidence>
<sequence length="198" mass="23303">MRDDARDNPVSSSNSHLDTSFAEDPSNRHIHEDDSWKYRAPYQSQKDDEFSPVKWEAKCHCGNVQYQIKQERPLAAKYCHCRASAPFQWCAVFRKTDIRFKQGTDSLMFYSSHEKSKKYQLPTKVYCSNCNSPIMDEGRNMCLIFPELIDLGQTEEEHLIRRKVFEIDRRLVEVHDDKPKWSELDKLSDLLNDDGHKI</sequence>
<comment type="similarity">
    <text evidence="1">Belongs to the Gfa family.</text>
</comment>
<evidence type="ECO:0000313" key="7">
    <source>
        <dbReference type="EMBL" id="EEA24109.1"/>
    </source>
</evidence>
<feature type="domain" description="CENP-V/GFA" evidence="6">
    <location>
        <begin position="56"/>
        <end position="139"/>
    </location>
</feature>
<evidence type="ECO:0000256" key="1">
    <source>
        <dbReference type="ARBA" id="ARBA00005495"/>
    </source>
</evidence>
<feature type="compositionally biased region" description="Polar residues" evidence="5">
    <location>
        <begin position="9"/>
        <end position="18"/>
    </location>
</feature>
<evidence type="ECO:0000259" key="6">
    <source>
        <dbReference type="Pfam" id="PF04828"/>
    </source>
</evidence>
<organism evidence="7 8">
    <name type="scientific">Talaromyces marneffei (strain ATCC 18224 / CBS 334.59 / QM 7333)</name>
    <name type="common">Penicillium marneffei</name>
    <dbReference type="NCBI Taxonomy" id="441960"/>
    <lineage>
        <taxon>Eukaryota</taxon>
        <taxon>Fungi</taxon>
        <taxon>Dikarya</taxon>
        <taxon>Ascomycota</taxon>
        <taxon>Pezizomycotina</taxon>
        <taxon>Eurotiomycetes</taxon>
        <taxon>Eurotiomycetidae</taxon>
        <taxon>Eurotiales</taxon>
        <taxon>Trichocomaceae</taxon>
        <taxon>Talaromyces</taxon>
        <taxon>Talaromyces sect. Talaromyces</taxon>
    </lineage>
</organism>
<protein>
    <recommendedName>
        <fullName evidence="6">CENP-V/GFA domain-containing protein</fullName>
    </recommendedName>
</protein>
<dbReference type="Gene3D" id="3.90.1590.10">
    <property type="entry name" value="glutathione-dependent formaldehyde- activating enzyme (gfa)"/>
    <property type="match status" value="1"/>
</dbReference>
<keyword evidence="4" id="KW-0456">Lyase</keyword>
<dbReference type="PANTHER" id="PTHR33337">
    <property type="entry name" value="GFA DOMAIN-CONTAINING PROTEIN"/>
    <property type="match status" value="1"/>
</dbReference>
<dbReference type="OrthoDB" id="9970124at2759"/>
<dbReference type="PhylomeDB" id="B6QF74"/>
<dbReference type="InterPro" id="IPR006913">
    <property type="entry name" value="CENP-V/GFA"/>
</dbReference>
<keyword evidence="3" id="KW-0862">Zinc</keyword>
<evidence type="ECO:0000256" key="3">
    <source>
        <dbReference type="ARBA" id="ARBA00022833"/>
    </source>
</evidence>
<keyword evidence="2" id="KW-0479">Metal-binding</keyword>
<feature type="compositionally biased region" description="Basic and acidic residues" evidence="5">
    <location>
        <begin position="25"/>
        <end position="36"/>
    </location>
</feature>
<name>B6QF74_TALMQ</name>
<dbReference type="GO" id="GO:0016846">
    <property type="term" value="F:carbon-sulfur lyase activity"/>
    <property type="evidence" value="ECO:0007669"/>
    <property type="project" value="InterPro"/>
</dbReference>
<evidence type="ECO:0000256" key="4">
    <source>
        <dbReference type="ARBA" id="ARBA00023239"/>
    </source>
</evidence>